<dbReference type="InterPro" id="IPR013083">
    <property type="entry name" value="Znf_RING/FYVE/PHD"/>
</dbReference>
<dbReference type="Gene3D" id="3.30.40.10">
    <property type="entry name" value="Zinc/RING finger domain, C3HC4 (zinc finger)"/>
    <property type="match status" value="1"/>
</dbReference>
<sequence>MPGPNDPYAFRGGGSVLKPNHMTRYLYPCLLGYPASSFRLQIPKWSTHRRRPQGQGAFDKTFITLTRAANPPPNLSQFKSWILAETAKDKHDENPIGRAMKRVTRYPGNTLLESGKFKLKRGDEGLFYIVKRTTSLVLGGDQQGQVAVDEDCYGIPCARWRELQPYCRSGPDSWWVRLYDLYNSSSDRAFFAVREQMTAIKIVAPIVQWLPRPDIEEAVQVDCKDPLPEDDLGNCIACSDDWDTESEVRCKLKCGHFLCLECVTLFVDQADRKGLQPGEENLDPGIPFWRCPYCRHFHTSSQQRADMITPAEFGFWKWYLTDIRFKHDIKYSWDMWLMVSENEGHIPNFSHNLPPSTIHMNVAKARVNAETTLYIIEQGIIPAAGFLNWGYPGDNPIDFPESAALLAVLKRELHRLEQTGQLFLLNDLLDHMKDVGLKAFIPVVAGTEKERLGNPVYPPGYEAYREYLCEWTARAVFIGPQASTQLMAFLFKMREEPGKVWWKGKDITVATE</sequence>
<evidence type="ECO:0000256" key="3">
    <source>
        <dbReference type="ARBA" id="ARBA00022833"/>
    </source>
</evidence>
<dbReference type="AlphaFoldDB" id="A0A6A5W9Z7"/>
<gene>
    <name evidence="6" type="ORF">P154DRAFT_578477</name>
</gene>
<organism evidence="6 7">
    <name type="scientific">Amniculicola lignicola CBS 123094</name>
    <dbReference type="NCBI Taxonomy" id="1392246"/>
    <lineage>
        <taxon>Eukaryota</taxon>
        <taxon>Fungi</taxon>
        <taxon>Dikarya</taxon>
        <taxon>Ascomycota</taxon>
        <taxon>Pezizomycotina</taxon>
        <taxon>Dothideomycetes</taxon>
        <taxon>Pleosporomycetidae</taxon>
        <taxon>Pleosporales</taxon>
        <taxon>Amniculicolaceae</taxon>
        <taxon>Amniculicola</taxon>
    </lineage>
</organism>
<dbReference type="PROSITE" id="PS50089">
    <property type="entry name" value="ZF_RING_2"/>
    <property type="match status" value="1"/>
</dbReference>
<keyword evidence="3" id="KW-0862">Zinc</keyword>
<dbReference type="PROSITE" id="PS00518">
    <property type="entry name" value="ZF_RING_1"/>
    <property type="match status" value="1"/>
</dbReference>
<dbReference type="InterPro" id="IPR001841">
    <property type="entry name" value="Znf_RING"/>
</dbReference>
<reference evidence="6" key="1">
    <citation type="journal article" date="2020" name="Stud. Mycol.">
        <title>101 Dothideomycetes genomes: a test case for predicting lifestyles and emergence of pathogens.</title>
        <authorList>
            <person name="Haridas S."/>
            <person name="Albert R."/>
            <person name="Binder M."/>
            <person name="Bloem J."/>
            <person name="Labutti K."/>
            <person name="Salamov A."/>
            <person name="Andreopoulos B."/>
            <person name="Baker S."/>
            <person name="Barry K."/>
            <person name="Bills G."/>
            <person name="Bluhm B."/>
            <person name="Cannon C."/>
            <person name="Castanera R."/>
            <person name="Culley D."/>
            <person name="Daum C."/>
            <person name="Ezra D."/>
            <person name="Gonzalez J."/>
            <person name="Henrissat B."/>
            <person name="Kuo A."/>
            <person name="Liang C."/>
            <person name="Lipzen A."/>
            <person name="Lutzoni F."/>
            <person name="Magnuson J."/>
            <person name="Mondo S."/>
            <person name="Nolan M."/>
            <person name="Ohm R."/>
            <person name="Pangilinan J."/>
            <person name="Park H.-J."/>
            <person name="Ramirez L."/>
            <person name="Alfaro M."/>
            <person name="Sun H."/>
            <person name="Tritt A."/>
            <person name="Yoshinaga Y."/>
            <person name="Zwiers L.-H."/>
            <person name="Turgeon B."/>
            <person name="Goodwin S."/>
            <person name="Spatafora J."/>
            <person name="Crous P."/>
            <person name="Grigoriev I."/>
        </authorList>
    </citation>
    <scope>NUCLEOTIDE SEQUENCE</scope>
    <source>
        <strain evidence="6">CBS 123094</strain>
    </source>
</reference>
<keyword evidence="2 4" id="KW-0863">Zinc-finger</keyword>
<evidence type="ECO:0000313" key="7">
    <source>
        <dbReference type="Proteomes" id="UP000799779"/>
    </source>
</evidence>
<accession>A0A6A5W9Z7</accession>
<name>A0A6A5W9Z7_9PLEO</name>
<keyword evidence="7" id="KW-1185">Reference proteome</keyword>
<dbReference type="EMBL" id="ML977608">
    <property type="protein sequence ID" value="KAF1997948.1"/>
    <property type="molecule type" value="Genomic_DNA"/>
</dbReference>
<dbReference type="GO" id="GO:0008270">
    <property type="term" value="F:zinc ion binding"/>
    <property type="evidence" value="ECO:0007669"/>
    <property type="project" value="UniProtKB-KW"/>
</dbReference>
<evidence type="ECO:0000313" key="6">
    <source>
        <dbReference type="EMBL" id="KAF1997948.1"/>
    </source>
</evidence>
<proteinExistence type="predicted"/>
<dbReference type="InterPro" id="IPR017907">
    <property type="entry name" value="Znf_RING_CS"/>
</dbReference>
<evidence type="ECO:0000256" key="4">
    <source>
        <dbReference type="PROSITE-ProRule" id="PRU00175"/>
    </source>
</evidence>
<protein>
    <recommendedName>
        <fullName evidence="5">RING-type domain-containing protein</fullName>
    </recommendedName>
</protein>
<dbReference type="OrthoDB" id="3797060at2759"/>
<evidence type="ECO:0000259" key="5">
    <source>
        <dbReference type="PROSITE" id="PS50089"/>
    </source>
</evidence>
<dbReference type="SUPFAM" id="SSF57850">
    <property type="entry name" value="RING/U-box"/>
    <property type="match status" value="1"/>
</dbReference>
<evidence type="ECO:0000256" key="1">
    <source>
        <dbReference type="ARBA" id="ARBA00022723"/>
    </source>
</evidence>
<feature type="domain" description="RING-type" evidence="5">
    <location>
        <begin position="235"/>
        <end position="295"/>
    </location>
</feature>
<evidence type="ECO:0000256" key="2">
    <source>
        <dbReference type="ARBA" id="ARBA00022771"/>
    </source>
</evidence>
<keyword evidence="1" id="KW-0479">Metal-binding</keyword>
<dbReference type="Proteomes" id="UP000799779">
    <property type="component" value="Unassembled WGS sequence"/>
</dbReference>